<evidence type="ECO:0000256" key="2">
    <source>
        <dbReference type="ARBA" id="ARBA00023002"/>
    </source>
</evidence>
<protein>
    <submittedName>
        <fullName evidence="6">Glyoxylate reductase</fullName>
    </submittedName>
</protein>
<dbReference type="InterPro" id="IPR050223">
    <property type="entry name" value="D-isomer_2-hydroxyacid_DH"/>
</dbReference>
<gene>
    <name evidence="6" type="ORF">FB465_4145</name>
</gene>
<comment type="caution">
    <text evidence="6">The sequence shown here is derived from an EMBL/GenBank/DDBJ whole genome shotgun (WGS) entry which is preliminary data.</text>
</comment>
<dbReference type="OrthoDB" id="117809at2"/>
<dbReference type="PANTHER" id="PTHR10996">
    <property type="entry name" value="2-HYDROXYACID DEHYDROGENASE-RELATED"/>
    <property type="match status" value="1"/>
</dbReference>
<name>A0A561ETV1_9ACTN</name>
<feature type="domain" description="D-isomer specific 2-hydroxyacid dehydrogenase catalytic" evidence="4">
    <location>
        <begin position="9"/>
        <end position="320"/>
    </location>
</feature>
<organism evidence="6 7">
    <name type="scientific">Kitasatospora atroaurantiaca</name>
    <dbReference type="NCBI Taxonomy" id="285545"/>
    <lineage>
        <taxon>Bacteria</taxon>
        <taxon>Bacillati</taxon>
        <taxon>Actinomycetota</taxon>
        <taxon>Actinomycetes</taxon>
        <taxon>Kitasatosporales</taxon>
        <taxon>Streptomycetaceae</taxon>
        <taxon>Kitasatospora</taxon>
    </lineage>
</organism>
<dbReference type="InterPro" id="IPR006139">
    <property type="entry name" value="D-isomer_2_OHA_DH_cat_dom"/>
</dbReference>
<dbReference type="InterPro" id="IPR029752">
    <property type="entry name" value="D-isomer_DH_CS1"/>
</dbReference>
<dbReference type="CDD" id="cd05301">
    <property type="entry name" value="GDH"/>
    <property type="match status" value="1"/>
</dbReference>
<dbReference type="PANTHER" id="PTHR10996:SF283">
    <property type="entry name" value="GLYOXYLATE_HYDROXYPYRUVATE REDUCTASE B"/>
    <property type="match status" value="1"/>
</dbReference>
<dbReference type="SUPFAM" id="SSF52283">
    <property type="entry name" value="Formate/glycerate dehydrogenase catalytic domain-like"/>
    <property type="match status" value="1"/>
</dbReference>
<dbReference type="GO" id="GO:0051287">
    <property type="term" value="F:NAD binding"/>
    <property type="evidence" value="ECO:0007669"/>
    <property type="project" value="InterPro"/>
</dbReference>
<evidence type="ECO:0000313" key="6">
    <source>
        <dbReference type="EMBL" id="TWE19043.1"/>
    </source>
</evidence>
<evidence type="ECO:0000256" key="1">
    <source>
        <dbReference type="ARBA" id="ARBA00005854"/>
    </source>
</evidence>
<sequence>MTDTTLPPVLVTRRLAPGVLERLAPSCAVTLHDDDLPMPRPELLKAVQGKAAAVTTLDDVVDGEFLDAAGPGLRIVANHAVGTHNVDLAACAERGVLVSNTPGVLTAATADMAWALLLAATRRLGEGERLLRSGRPWAWAPNFLLGLELAGTPLGILGMGRIGRAVARRAAAFDMPVGYHNRSRLPAAEEDGARWLPLDELLAQSQVLVVACPLSAATRHLVDADRLARLPRGAVVVSMTAGVVDEEALAAALDSGHLFAAAVDNFEREPQVPAALLAQERAVLAPHLGSATVRTRQAMGSLAVDNVLAVLSGEEPLTPVR</sequence>
<dbReference type="InterPro" id="IPR006140">
    <property type="entry name" value="D-isomer_DH_NAD-bd"/>
</dbReference>
<dbReference type="AlphaFoldDB" id="A0A561ETV1"/>
<dbReference type="EMBL" id="VIVR01000001">
    <property type="protein sequence ID" value="TWE19043.1"/>
    <property type="molecule type" value="Genomic_DNA"/>
</dbReference>
<dbReference type="SUPFAM" id="SSF51735">
    <property type="entry name" value="NAD(P)-binding Rossmann-fold domains"/>
    <property type="match status" value="1"/>
</dbReference>
<dbReference type="GO" id="GO:0016618">
    <property type="term" value="F:hydroxypyruvate reductase [NAD(P)H] activity"/>
    <property type="evidence" value="ECO:0007669"/>
    <property type="project" value="TreeGrafter"/>
</dbReference>
<keyword evidence="2 3" id="KW-0560">Oxidoreductase</keyword>
<dbReference type="Pfam" id="PF02826">
    <property type="entry name" value="2-Hacid_dh_C"/>
    <property type="match status" value="1"/>
</dbReference>
<evidence type="ECO:0000259" key="5">
    <source>
        <dbReference type="Pfam" id="PF02826"/>
    </source>
</evidence>
<dbReference type="PROSITE" id="PS00065">
    <property type="entry name" value="D_2_HYDROXYACID_DH_1"/>
    <property type="match status" value="1"/>
</dbReference>
<dbReference type="GO" id="GO:0005829">
    <property type="term" value="C:cytosol"/>
    <property type="evidence" value="ECO:0007669"/>
    <property type="project" value="TreeGrafter"/>
</dbReference>
<proteinExistence type="inferred from homology"/>
<feature type="domain" description="D-isomer specific 2-hydroxyacid dehydrogenase NAD-binding" evidence="5">
    <location>
        <begin position="115"/>
        <end position="289"/>
    </location>
</feature>
<evidence type="ECO:0000259" key="4">
    <source>
        <dbReference type="Pfam" id="PF00389"/>
    </source>
</evidence>
<dbReference type="Gene3D" id="3.40.50.720">
    <property type="entry name" value="NAD(P)-binding Rossmann-like Domain"/>
    <property type="match status" value="2"/>
</dbReference>
<evidence type="ECO:0000313" key="7">
    <source>
        <dbReference type="Proteomes" id="UP000318416"/>
    </source>
</evidence>
<dbReference type="GO" id="GO:0030267">
    <property type="term" value="F:glyoxylate reductase (NADPH) activity"/>
    <property type="evidence" value="ECO:0007669"/>
    <property type="project" value="TreeGrafter"/>
</dbReference>
<keyword evidence="7" id="KW-1185">Reference proteome</keyword>
<dbReference type="Pfam" id="PF00389">
    <property type="entry name" value="2-Hacid_dh"/>
    <property type="match status" value="1"/>
</dbReference>
<dbReference type="Proteomes" id="UP000318416">
    <property type="component" value="Unassembled WGS sequence"/>
</dbReference>
<comment type="similarity">
    <text evidence="1 3">Belongs to the D-isomer specific 2-hydroxyacid dehydrogenase family.</text>
</comment>
<accession>A0A561ETV1</accession>
<evidence type="ECO:0000256" key="3">
    <source>
        <dbReference type="RuleBase" id="RU003719"/>
    </source>
</evidence>
<dbReference type="RefSeq" id="WP_145792582.1">
    <property type="nucleotide sequence ID" value="NZ_BAAABR010000045.1"/>
</dbReference>
<reference evidence="6 7" key="1">
    <citation type="submission" date="2019-06" db="EMBL/GenBank/DDBJ databases">
        <title>Sequencing the genomes of 1000 actinobacteria strains.</title>
        <authorList>
            <person name="Klenk H.-P."/>
        </authorList>
    </citation>
    <scope>NUCLEOTIDE SEQUENCE [LARGE SCALE GENOMIC DNA]</scope>
    <source>
        <strain evidence="6 7">DSM 41649</strain>
    </source>
</reference>
<dbReference type="InterPro" id="IPR036291">
    <property type="entry name" value="NAD(P)-bd_dom_sf"/>
</dbReference>